<proteinExistence type="predicted"/>
<organism evidence="2 3">
    <name type="scientific">Achromobacter piechaudii ATCC 43553</name>
    <dbReference type="NCBI Taxonomy" id="742159"/>
    <lineage>
        <taxon>Bacteria</taxon>
        <taxon>Pseudomonadati</taxon>
        <taxon>Pseudomonadota</taxon>
        <taxon>Betaproteobacteria</taxon>
        <taxon>Burkholderiales</taxon>
        <taxon>Alcaligenaceae</taxon>
        <taxon>Achromobacter</taxon>
    </lineage>
</organism>
<feature type="non-terminal residue" evidence="2">
    <location>
        <position position="101"/>
    </location>
</feature>
<comment type="caution">
    <text evidence="2">The sequence shown here is derived from an EMBL/GenBank/DDBJ whole genome shotgun (WGS) entry which is preliminary data.</text>
</comment>
<gene>
    <name evidence="2" type="ORF">HMPREF0004_5720</name>
</gene>
<protein>
    <submittedName>
        <fullName evidence="2">Uncharacterized protein</fullName>
    </submittedName>
</protein>
<feature type="region of interest" description="Disordered" evidence="1">
    <location>
        <begin position="1"/>
        <end position="63"/>
    </location>
</feature>
<sequence>MARLRRSNTEASATVAQPWPVEEQPDGTVTPVDPVDMASAPVAGDRHGNSHIGDAAPQASEAQPVTDAAVKAAYVEHFGSEEGWLSYKGSWFIEGYRAGRN</sequence>
<dbReference type="AlphaFoldDB" id="D4XJS3"/>
<evidence type="ECO:0000313" key="2">
    <source>
        <dbReference type="EMBL" id="EFF72936.1"/>
    </source>
</evidence>
<dbReference type="EMBL" id="ADMS01000138">
    <property type="protein sequence ID" value="EFF72936.1"/>
    <property type="molecule type" value="Genomic_DNA"/>
</dbReference>
<evidence type="ECO:0000313" key="3">
    <source>
        <dbReference type="Proteomes" id="UP000004510"/>
    </source>
</evidence>
<dbReference type="Proteomes" id="UP000004510">
    <property type="component" value="Unassembled WGS sequence"/>
</dbReference>
<reference evidence="3" key="1">
    <citation type="submission" date="2010-03" db="EMBL/GenBank/DDBJ databases">
        <title>Complete sequence of Mobiluncus curtisii ATCC 43063.</title>
        <authorList>
            <person name="Muzny D."/>
            <person name="Qin X."/>
            <person name="Deng J."/>
            <person name="Jiang H."/>
            <person name="Liu Y."/>
            <person name="Qu J."/>
            <person name="Song X.-Z."/>
            <person name="Zhang L."/>
            <person name="Thornton R."/>
            <person name="Coyle M."/>
            <person name="Francisco L."/>
            <person name="Jackson L."/>
            <person name="Javaid M."/>
            <person name="Korchina V."/>
            <person name="Kovar C."/>
            <person name="Mata R."/>
            <person name="Mathew T."/>
            <person name="Ngo R."/>
            <person name="Nguyen L."/>
            <person name="Nguyen N."/>
            <person name="Okwuonu G."/>
            <person name="Ongeri F."/>
            <person name="Pham C."/>
            <person name="Simmons D."/>
            <person name="Wilczek-Boney K."/>
            <person name="Hale W."/>
            <person name="Jakkamsetti A."/>
            <person name="Pham P."/>
            <person name="Ruth R."/>
            <person name="San Lucas F."/>
            <person name="Warren J."/>
            <person name="Zhang J."/>
            <person name="Zhao Z."/>
            <person name="Zhou C."/>
            <person name="Zhu D."/>
            <person name="Lee S."/>
            <person name="Bess C."/>
            <person name="Blankenburg K."/>
            <person name="Forbes L."/>
            <person name="Fu Q."/>
            <person name="Gubbala S."/>
            <person name="Hirani K."/>
            <person name="Jayaseelan J.C."/>
            <person name="Lara F."/>
            <person name="Munidasa M."/>
            <person name="Palculict T."/>
            <person name="Patil S."/>
            <person name="Pu L.-L."/>
            <person name="Saada N."/>
            <person name="Tang L."/>
            <person name="Weissenberger G."/>
            <person name="Zhu Y."/>
            <person name="Hemphill L."/>
            <person name="Shang Y."/>
            <person name="Youmans B."/>
            <person name="Ayvaz T."/>
            <person name="Ross M."/>
            <person name="Santibanez J."/>
            <person name="Aqrawi P."/>
            <person name="Gross S."/>
            <person name="Joshi V."/>
            <person name="Fowler G."/>
            <person name="Nazareth L."/>
            <person name="Reid J."/>
            <person name="Worley K."/>
            <person name="Petrosino J."/>
            <person name="Highlander S."/>
            <person name="Gibbs R."/>
            <person name="Gibbs R."/>
        </authorList>
    </citation>
    <scope>NUCLEOTIDE SEQUENCE [LARGE SCALE GENOMIC DNA]</scope>
    <source>
        <strain evidence="3">ATCC 43553</strain>
    </source>
</reference>
<accession>D4XJS3</accession>
<name>D4XJS3_9BURK</name>
<dbReference type="HOGENOM" id="CLU_2297353_0_0_4"/>
<evidence type="ECO:0000256" key="1">
    <source>
        <dbReference type="SAM" id="MobiDB-lite"/>
    </source>
</evidence>